<evidence type="ECO:0000313" key="3">
    <source>
        <dbReference type="Proteomes" id="UP000238701"/>
    </source>
</evidence>
<dbReference type="Pfam" id="PF18951">
    <property type="entry name" value="DUF5695"/>
    <property type="match status" value="1"/>
</dbReference>
<evidence type="ECO:0000256" key="1">
    <source>
        <dbReference type="SAM" id="MobiDB-lite"/>
    </source>
</evidence>
<dbReference type="EMBL" id="OMOD01000147">
    <property type="protein sequence ID" value="SPF44149.1"/>
    <property type="molecule type" value="Genomic_DNA"/>
</dbReference>
<dbReference type="InterPro" id="IPR043750">
    <property type="entry name" value="DUF5695"/>
</dbReference>
<proteinExistence type="predicted"/>
<name>A0A2U3KX56_9BACT</name>
<reference evidence="3" key="1">
    <citation type="submission" date="2018-02" db="EMBL/GenBank/DDBJ databases">
        <authorList>
            <person name="Hausmann B."/>
        </authorList>
    </citation>
    <scope>NUCLEOTIDE SEQUENCE [LARGE SCALE GENOMIC DNA]</scope>
    <source>
        <strain evidence="3">Peat soil MAG SbA1</strain>
    </source>
</reference>
<organism evidence="2 3">
    <name type="scientific">Candidatus Sulfotelmatobacter kueseliae</name>
    <dbReference type="NCBI Taxonomy" id="2042962"/>
    <lineage>
        <taxon>Bacteria</taxon>
        <taxon>Pseudomonadati</taxon>
        <taxon>Acidobacteriota</taxon>
        <taxon>Terriglobia</taxon>
        <taxon>Terriglobales</taxon>
        <taxon>Candidatus Korobacteraceae</taxon>
        <taxon>Candidatus Sulfotelmatobacter</taxon>
    </lineage>
</organism>
<feature type="region of interest" description="Disordered" evidence="1">
    <location>
        <begin position="1"/>
        <end position="28"/>
    </location>
</feature>
<evidence type="ECO:0000313" key="2">
    <source>
        <dbReference type="EMBL" id="SPF44149.1"/>
    </source>
</evidence>
<dbReference type="AlphaFoldDB" id="A0A2U3KX56"/>
<protein>
    <submittedName>
        <fullName evidence="2">Uncharacterized protein</fullName>
    </submittedName>
</protein>
<dbReference type="OrthoDB" id="9761789at2"/>
<gene>
    <name evidence="2" type="ORF">SBA1_520005</name>
</gene>
<sequence length="904" mass="100991">MSQRSAAQEEKKRLPPTPGPMLSGGTQDFDTPDFSLTLVRSSQTVAALKPKGSGDFDFTPGDLLVERSKDGFFHLGDVTLRLRAGTSGDWKNYSTAAARHPITALPPGKDILAAADLAPTLPADIPLEITRTWLIESGKLVLRFTLKNKSSETIQIGALGIPMIFNNVLNERSLDDAHAKCSFYDPYIGEDAGYLQVTRLSGHGPALVVVPDGKTPFEAYSPILDHPGRRGAKPVFTDPTPRGITFEGFYEWMVHSQAYAENEWKAAQPWNPPTALSLAPGESRTYGIRFLLSDSIRDIEKTLAENGRPVAVGIPGYILPMDIDARLFLKSPKSVRSMKVEPEAALSISENGSAGGWRAYTLKGKTWGRSLLAVTYDDGSVQTIHYFVIKPAAQAVADMGRFLTTRQWYVDASDPFHRSPSVMTYDREANQIVMQDSRAWIAGLGDEGGGGAWLSAIMKELVQPNQEELEKLQQFVDKVVWGGLQYKDGPQQYGVRKSLFYYQPDEMPPGYYRSDLDWRSWTSWNKKASEQVDRSFDYPHVAAAYWVLYHLARNHDGLVTSHPWDWYLSHAYETSIAMTKFADGYAAFGQMEGDIFLQILTDLKREGRKEQADSLEAKMRARAEHWSTQAYPFGSEMPWDSTGQEEVYAWTKYFGYQDKAEVTLNAILGYDPAIPHWGYNGSARRYWDFIFAAKDRRLERQLHHYGSSINAIPLLAEYREHPDDFYLLRVGYGGTMGALTDIDEEGFASAAFHAFPDMLKPDPLSGDYGPNFFGHAWNTATYVVDHPQFGWLAFGGNVKLEGDWVKLSPLDSSRSRVYLAPLGLWLTLDAGNFETVEVNSKTGSVRVGLAPATPFTRAARLRVEQPAKAKTGVYRPVKTLNSERDAWVVPLGETTTWVDLELRP</sequence>
<dbReference type="Proteomes" id="UP000238701">
    <property type="component" value="Unassembled WGS sequence"/>
</dbReference>
<accession>A0A2U3KX56</accession>